<sequence>GRDWNAPGNIKETIAALNRARSDHRALQEFRSLRFHPCDNPRILFYSRMTVARDSILLAAVNLDPDNFQSGWVEVPVGDFGFLESETYEVRDLLYERALSLEGRAKFRGARSPERVAHLLEVRRWQGRRRGTDVYA</sequence>
<evidence type="ECO:0000313" key="2">
    <source>
        <dbReference type="EMBL" id="AIA88179.1"/>
    </source>
</evidence>
<evidence type="ECO:0000259" key="1">
    <source>
        <dbReference type="Pfam" id="PF21702"/>
    </source>
</evidence>
<dbReference type="Gene3D" id="2.60.40.1180">
    <property type="entry name" value="Golgi alpha-mannosidase II"/>
    <property type="match status" value="1"/>
</dbReference>
<dbReference type="AlphaFoldDB" id="A0A060BYY9"/>
<accession>A0A060BYY9</accession>
<feature type="non-terminal residue" evidence="2">
    <location>
        <position position="1"/>
    </location>
</feature>
<organism evidence="2">
    <name type="scientific">uncultured Candidatus Accumulibacter sp</name>
    <dbReference type="NCBI Taxonomy" id="759355"/>
    <lineage>
        <taxon>Bacteria</taxon>
        <taxon>Pseudomonadati</taxon>
        <taxon>Pseudomonadota</taxon>
        <taxon>Betaproteobacteria</taxon>
        <taxon>Candidatus Accumulibacter</taxon>
        <taxon>environmental samples</taxon>
    </lineage>
</organism>
<feature type="domain" description="Alpha-1,4-glucan:maltose-1-phosphate maltosyltransferase C-terminal" evidence="1">
    <location>
        <begin position="35"/>
        <end position="122"/>
    </location>
</feature>
<reference evidence="2" key="1">
    <citation type="journal article" date="2013" name="Environ. Microbiol.">
        <title>Seasonally variable intestinal metagenomes of the red palm weevil (Rhynchophorus ferrugineus).</title>
        <authorList>
            <person name="Jia S."/>
            <person name="Zhang X."/>
            <person name="Zhang G."/>
            <person name="Yin A."/>
            <person name="Zhang S."/>
            <person name="Li F."/>
            <person name="Wang L."/>
            <person name="Zhao D."/>
            <person name="Yun Q."/>
            <person name="Tala"/>
            <person name="Wang J."/>
            <person name="Sun G."/>
            <person name="Baabdullah M."/>
            <person name="Yu X."/>
            <person name="Hu S."/>
            <person name="Al-Mssallem I.S."/>
            <person name="Yu J."/>
        </authorList>
    </citation>
    <scope>NUCLEOTIDE SEQUENCE</scope>
</reference>
<dbReference type="EMBL" id="KF120899">
    <property type="protein sequence ID" value="AIA88179.1"/>
    <property type="molecule type" value="Genomic_DNA"/>
</dbReference>
<proteinExistence type="predicted"/>
<dbReference type="Pfam" id="PF21702">
    <property type="entry name" value="GLGE_C"/>
    <property type="match status" value="1"/>
</dbReference>
<dbReference type="InterPro" id="IPR013780">
    <property type="entry name" value="Glyco_hydro_b"/>
</dbReference>
<name>A0A060BYY9_9PROT</name>
<dbReference type="InterPro" id="IPR049171">
    <property type="entry name" value="GLGE_C"/>
</dbReference>
<protein>
    <submittedName>
        <fullName evidence="2">CAZy families GH13 protein</fullName>
    </submittedName>
</protein>